<evidence type="ECO:0000256" key="6">
    <source>
        <dbReference type="ARBA" id="ARBA00023136"/>
    </source>
</evidence>
<organism evidence="9 10">
    <name type="scientific">Pseudomonas luteola</name>
    <dbReference type="NCBI Taxonomy" id="47886"/>
    <lineage>
        <taxon>Bacteria</taxon>
        <taxon>Pseudomonadati</taxon>
        <taxon>Pseudomonadota</taxon>
        <taxon>Gammaproteobacteria</taxon>
        <taxon>Pseudomonadales</taxon>
        <taxon>Pseudomonadaceae</taxon>
        <taxon>Pseudomonas</taxon>
    </lineage>
</organism>
<dbReference type="GO" id="GO:0005886">
    <property type="term" value="C:plasma membrane"/>
    <property type="evidence" value="ECO:0007669"/>
    <property type="project" value="UniProtKB-SubCell"/>
</dbReference>
<evidence type="ECO:0000256" key="5">
    <source>
        <dbReference type="ARBA" id="ARBA00022989"/>
    </source>
</evidence>
<comment type="similarity">
    <text evidence="2">Belongs to the DoxX family.</text>
</comment>
<dbReference type="Pfam" id="PF07681">
    <property type="entry name" value="DoxX"/>
    <property type="match status" value="1"/>
</dbReference>
<dbReference type="PANTHER" id="PTHR33452">
    <property type="entry name" value="OXIDOREDUCTASE CATD-RELATED"/>
    <property type="match status" value="1"/>
</dbReference>
<evidence type="ECO:0000256" key="4">
    <source>
        <dbReference type="ARBA" id="ARBA00022692"/>
    </source>
</evidence>
<dbReference type="PANTHER" id="PTHR33452:SF1">
    <property type="entry name" value="INNER MEMBRANE PROTEIN YPHA-RELATED"/>
    <property type="match status" value="1"/>
</dbReference>
<feature type="transmembrane region" description="Helical" evidence="7">
    <location>
        <begin position="89"/>
        <end position="109"/>
    </location>
</feature>
<keyword evidence="4 7" id="KW-0812">Transmembrane</keyword>
<dbReference type="EMBL" id="JADMCD010000005">
    <property type="protein sequence ID" value="MBF8641350.1"/>
    <property type="molecule type" value="Genomic_DNA"/>
</dbReference>
<dbReference type="InterPro" id="IPR051907">
    <property type="entry name" value="DoxX-like_oxidoreductase"/>
</dbReference>
<keyword evidence="6 7" id="KW-0472">Membrane</keyword>
<evidence type="ECO:0000313" key="8">
    <source>
        <dbReference type="EMBL" id="MBF8641350.1"/>
    </source>
</evidence>
<proteinExistence type="inferred from homology"/>
<evidence type="ECO:0000313" key="10">
    <source>
        <dbReference type="Proteomes" id="UP000250443"/>
    </source>
</evidence>
<feature type="transmembrane region" description="Helical" evidence="7">
    <location>
        <begin position="60"/>
        <end position="82"/>
    </location>
</feature>
<evidence type="ECO:0000256" key="7">
    <source>
        <dbReference type="SAM" id="Phobius"/>
    </source>
</evidence>
<reference evidence="8 11" key="2">
    <citation type="submission" date="2020-10" db="EMBL/GenBank/DDBJ databases">
        <title>Genome sequences of Pseudomonas isolates.</title>
        <authorList>
            <person name="Wessels L."/>
            <person name="Reich F."/>
            <person name="Hammerl J."/>
        </authorList>
    </citation>
    <scope>NUCLEOTIDE SEQUENCE [LARGE SCALE GENOMIC DNA]</scope>
    <source>
        <strain evidence="8 11">20-MO00624-0</strain>
    </source>
</reference>
<dbReference type="Proteomes" id="UP000250443">
    <property type="component" value="Unassembled WGS sequence"/>
</dbReference>
<name>A0A2X2D6P7_PSELU</name>
<evidence type="ECO:0000256" key="2">
    <source>
        <dbReference type="ARBA" id="ARBA00006679"/>
    </source>
</evidence>
<comment type="subcellular location">
    <subcellularLocation>
        <location evidence="1">Cell membrane</location>
        <topology evidence="1">Multi-pass membrane protein</topology>
    </subcellularLocation>
</comment>
<keyword evidence="3" id="KW-1003">Cell membrane</keyword>
<evidence type="ECO:0000256" key="3">
    <source>
        <dbReference type="ARBA" id="ARBA00022475"/>
    </source>
</evidence>
<evidence type="ECO:0000313" key="11">
    <source>
        <dbReference type="Proteomes" id="UP000626180"/>
    </source>
</evidence>
<evidence type="ECO:0000313" key="9">
    <source>
        <dbReference type="EMBL" id="SPZ16407.1"/>
    </source>
</evidence>
<dbReference type="AlphaFoldDB" id="A0A2X2D6P7"/>
<reference evidence="9 10" key="1">
    <citation type="submission" date="2018-06" db="EMBL/GenBank/DDBJ databases">
        <authorList>
            <consortium name="Pathogen Informatics"/>
            <person name="Doyle S."/>
        </authorList>
    </citation>
    <scope>NUCLEOTIDE SEQUENCE [LARGE SCALE GENOMIC DNA]</scope>
    <source>
        <strain evidence="9 10">NCTC11842</strain>
    </source>
</reference>
<keyword evidence="11" id="KW-1185">Reference proteome</keyword>
<dbReference type="EMBL" id="UAUF01000015">
    <property type="protein sequence ID" value="SPZ16407.1"/>
    <property type="molecule type" value="Genomic_DNA"/>
</dbReference>
<sequence length="145" mass="14956">MSQSANLVQTAPHTAASNASAATTALLGRILISAIFILSGISKITAPAMIMGYIESVGLPFPAVALGVAVLVEVVGGIVLVLGYQTRAVAAFLALFSVVTALAFHNNLADQNQFIHFFKNIAMAGGLLQVVVLGAGQYSLDARRS</sequence>
<dbReference type="RefSeq" id="WP_010798990.1">
    <property type="nucleotide sequence ID" value="NZ_CP069263.1"/>
</dbReference>
<gene>
    <name evidence="9" type="primary">yqjF_2</name>
    <name evidence="8" type="ORF">IRZ65_11715</name>
    <name evidence="9" type="ORF">NCTC11842_05439</name>
</gene>
<keyword evidence="5 7" id="KW-1133">Transmembrane helix</keyword>
<feature type="transmembrane region" description="Helical" evidence="7">
    <location>
        <begin position="30"/>
        <end position="54"/>
    </location>
</feature>
<feature type="transmembrane region" description="Helical" evidence="7">
    <location>
        <begin position="121"/>
        <end position="140"/>
    </location>
</feature>
<dbReference type="Proteomes" id="UP000626180">
    <property type="component" value="Unassembled WGS sequence"/>
</dbReference>
<accession>A0A2X2D6P7</accession>
<evidence type="ECO:0000256" key="1">
    <source>
        <dbReference type="ARBA" id="ARBA00004651"/>
    </source>
</evidence>
<dbReference type="InterPro" id="IPR032808">
    <property type="entry name" value="DoxX"/>
</dbReference>
<protein>
    <submittedName>
        <fullName evidence="8">DoxX family protein</fullName>
    </submittedName>
    <submittedName>
        <fullName evidence="9">SURF4 domain protein</fullName>
    </submittedName>
</protein>